<comment type="similarity">
    <text evidence="1">Belongs to the carbohydrate kinase PfkB family.</text>
</comment>
<dbReference type="CDD" id="cd01166">
    <property type="entry name" value="KdgK"/>
    <property type="match status" value="1"/>
</dbReference>
<dbReference type="InterPro" id="IPR050306">
    <property type="entry name" value="PfkB_Carbo_kinase"/>
</dbReference>
<proteinExistence type="inferred from homology"/>
<organism evidence="5 6">
    <name type="scientific">Nocardioides baekrokdamisoli</name>
    <dbReference type="NCBI Taxonomy" id="1804624"/>
    <lineage>
        <taxon>Bacteria</taxon>
        <taxon>Bacillati</taxon>
        <taxon>Actinomycetota</taxon>
        <taxon>Actinomycetes</taxon>
        <taxon>Propionibacteriales</taxon>
        <taxon>Nocardioidaceae</taxon>
        <taxon>Nocardioides</taxon>
    </lineage>
</organism>
<protein>
    <submittedName>
        <fullName evidence="5">2-dehydro-3-deoxygluconokinase</fullName>
    </submittedName>
</protein>
<keyword evidence="6" id="KW-1185">Reference proteome</keyword>
<keyword evidence="3 5" id="KW-0418">Kinase</keyword>
<dbReference type="Proteomes" id="UP000271573">
    <property type="component" value="Chromosome"/>
</dbReference>
<feature type="domain" description="Carbohydrate kinase PfkB" evidence="4">
    <location>
        <begin position="19"/>
        <end position="296"/>
    </location>
</feature>
<evidence type="ECO:0000256" key="2">
    <source>
        <dbReference type="ARBA" id="ARBA00022679"/>
    </source>
</evidence>
<name>A0A3G9J3H2_9ACTN</name>
<dbReference type="GO" id="GO:0005829">
    <property type="term" value="C:cytosol"/>
    <property type="evidence" value="ECO:0007669"/>
    <property type="project" value="TreeGrafter"/>
</dbReference>
<dbReference type="KEGG" id="nbe:Back2_18460"/>
<evidence type="ECO:0000259" key="4">
    <source>
        <dbReference type="Pfam" id="PF00294"/>
    </source>
</evidence>
<dbReference type="InterPro" id="IPR029056">
    <property type="entry name" value="Ribokinase-like"/>
</dbReference>
<dbReference type="Gene3D" id="3.40.1190.20">
    <property type="match status" value="1"/>
</dbReference>
<dbReference type="RefSeq" id="WP_125568812.1">
    <property type="nucleotide sequence ID" value="NZ_AP019307.1"/>
</dbReference>
<evidence type="ECO:0000256" key="1">
    <source>
        <dbReference type="ARBA" id="ARBA00010688"/>
    </source>
</evidence>
<dbReference type="GO" id="GO:0006974">
    <property type="term" value="P:DNA damage response"/>
    <property type="evidence" value="ECO:0007669"/>
    <property type="project" value="TreeGrafter"/>
</dbReference>
<reference evidence="5 6" key="1">
    <citation type="submission" date="2018-11" db="EMBL/GenBank/DDBJ databases">
        <title>Complete genome sequence of Nocardioides baekrokdamisoli strain KCTC 39748.</title>
        <authorList>
            <person name="Kang S.W."/>
            <person name="Lee K.C."/>
            <person name="Kim K.K."/>
            <person name="Kim J.S."/>
            <person name="Kim D.S."/>
            <person name="Ko S.H."/>
            <person name="Yang S.H."/>
            <person name="Shin Y.K."/>
            <person name="Lee J.S."/>
        </authorList>
    </citation>
    <scope>NUCLEOTIDE SEQUENCE [LARGE SCALE GENOMIC DNA]</scope>
    <source>
        <strain evidence="5 6">KCTC 39748</strain>
    </source>
</reference>
<evidence type="ECO:0000256" key="3">
    <source>
        <dbReference type="ARBA" id="ARBA00022777"/>
    </source>
</evidence>
<dbReference type="SUPFAM" id="SSF53613">
    <property type="entry name" value="Ribokinase-like"/>
    <property type="match status" value="1"/>
</dbReference>
<keyword evidence="2" id="KW-0808">Transferase</keyword>
<dbReference type="PANTHER" id="PTHR43085:SF15">
    <property type="entry name" value="2-DEHYDRO-3-DEOXYGLUCONOKINASE"/>
    <property type="match status" value="1"/>
</dbReference>
<evidence type="ECO:0000313" key="5">
    <source>
        <dbReference type="EMBL" id="BBH17559.1"/>
    </source>
</evidence>
<dbReference type="InterPro" id="IPR011611">
    <property type="entry name" value="PfkB_dom"/>
</dbReference>
<dbReference type="GO" id="GO:0042840">
    <property type="term" value="P:D-glucuronate catabolic process"/>
    <property type="evidence" value="ECO:0007669"/>
    <property type="project" value="TreeGrafter"/>
</dbReference>
<dbReference type="AlphaFoldDB" id="A0A3G9J3H2"/>
<dbReference type="InterPro" id="IPR002173">
    <property type="entry name" value="Carboh/pur_kinase_PfkB_CS"/>
</dbReference>
<dbReference type="PANTHER" id="PTHR43085">
    <property type="entry name" value="HEXOKINASE FAMILY MEMBER"/>
    <property type="match status" value="1"/>
</dbReference>
<evidence type="ECO:0000313" key="6">
    <source>
        <dbReference type="Proteomes" id="UP000271573"/>
    </source>
</evidence>
<accession>A0A3G9J3H2</accession>
<dbReference type="GO" id="GO:0008673">
    <property type="term" value="F:2-dehydro-3-deoxygluconokinase activity"/>
    <property type="evidence" value="ECO:0007669"/>
    <property type="project" value="TreeGrafter"/>
</dbReference>
<gene>
    <name evidence="5" type="ORF">Back2_18460</name>
</gene>
<dbReference type="GO" id="GO:0019698">
    <property type="term" value="P:D-galacturonate catabolic process"/>
    <property type="evidence" value="ECO:0007669"/>
    <property type="project" value="TreeGrafter"/>
</dbReference>
<dbReference type="Pfam" id="PF00294">
    <property type="entry name" value="PfkB"/>
    <property type="match status" value="1"/>
</dbReference>
<dbReference type="OrthoDB" id="7946249at2"/>
<dbReference type="PROSITE" id="PS00584">
    <property type="entry name" value="PFKB_KINASES_2"/>
    <property type="match status" value="1"/>
</dbReference>
<dbReference type="EMBL" id="AP019307">
    <property type="protein sequence ID" value="BBH17559.1"/>
    <property type="molecule type" value="Genomic_DNA"/>
</dbReference>
<sequence>MTVVQSIGECMVEVARGTGQARIDYSGDTFNTAVYLARAARSRQTPVDVRYLTGVGDDAESARMRARWREEGISDDALVVPGRTPGLYMITTDGGGERSFSYWRSESAAAAMFAGSEWVDLVCGDYVYLSGITLQLTSAISRHRLVSRLSALRESGTKVVFDSNFRPQGWASVEHARTAMDEVLHVTDIALVTWEDEHMLTGCEDIVGCVERLVELGIHEIVVKDGEQGSWVAGDGHLTHVATQAVVPVDTTAAGDSFNGAYLAARIAGEPPLVAAAAGSVLASEVVRHRGAIIDLSHAVSGLA</sequence>